<protein>
    <recommendedName>
        <fullName evidence="3">Asparagine synthetase domain-containing protein</fullName>
    </recommendedName>
</protein>
<sequence length="249" mass="28377">MSQKIKYLEARLKKKRGLTVALSGGIDSGVLLFLASQFLGPQRVFAFTISSSIMNPEDLVYARLIARQAGVKHEVFEFNHLELEAFRKNPENRCYFCKKEMFGFLKPKSPYPLADGTQLDDLDDYRPGLKAIEELNICSPLKEAKITKKEIKWLARKLGLVNCHRAPSPCLATRFLPKEPVTAEGIKQVYRAEAFLKSLGFNWVRVRKREDLAIIEVKTKEQGKVQQYKGTIIFNLKNLGFKKVLLNLG</sequence>
<name>A0A177E5K1_9BACT</name>
<dbReference type="NCBIfam" id="TIGR00268">
    <property type="entry name" value="ATP-dependent sacrificial sulfur transferase LarE"/>
    <property type="match status" value="1"/>
</dbReference>
<gene>
    <name evidence="4" type="ORF">TH606_07950</name>
</gene>
<keyword evidence="5" id="KW-1185">Reference proteome</keyword>
<evidence type="ECO:0000256" key="2">
    <source>
        <dbReference type="SAM" id="Phobius"/>
    </source>
</evidence>
<feature type="domain" description="Asparagine synthetase" evidence="3">
    <location>
        <begin position="9"/>
        <end position="84"/>
    </location>
</feature>
<evidence type="ECO:0000259" key="3">
    <source>
        <dbReference type="Pfam" id="PF00733"/>
    </source>
</evidence>
<dbReference type="PANTHER" id="PTHR43169">
    <property type="entry name" value="EXSB FAMILY PROTEIN"/>
    <property type="match status" value="1"/>
</dbReference>
<dbReference type="PANTHER" id="PTHR43169:SF2">
    <property type="entry name" value="NAD_GMP SYNTHASE DOMAIN-CONTAINING PROTEIN"/>
    <property type="match status" value="1"/>
</dbReference>
<dbReference type="Gene3D" id="3.40.50.620">
    <property type="entry name" value="HUPs"/>
    <property type="match status" value="1"/>
</dbReference>
<evidence type="ECO:0000256" key="1">
    <source>
        <dbReference type="PIRSR" id="PIRSR006661-1"/>
    </source>
</evidence>
<dbReference type="STRING" id="1795632.TH606_07950"/>
<dbReference type="InterPro" id="IPR005232">
    <property type="entry name" value="LarE"/>
</dbReference>
<dbReference type="GO" id="GO:0004066">
    <property type="term" value="F:asparagine synthase (glutamine-hydrolyzing) activity"/>
    <property type="evidence" value="ECO:0007669"/>
    <property type="project" value="InterPro"/>
</dbReference>
<dbReference type="InterPro" id="IPR052188">
    <property type="entry name" value="Ni-pincer_cofactor_biosynth"/>
</dbReference>
<proteinExistence type="predicted"/>
<dbReference type="PIRSF" id="PIRSF006661">
    <property type="entry name" value="PP-lp_UCP006661"/>
    <property type="match status" value="1"/>
</dbReference>
<comment type="caution">
    <text evidence="4">The sequence shown here is derived from an EMBL/GenBank/DDBJ whole genome shotgun (WGS) entry which is preliminary data.</text>
</comment>
<evidence type="ECO:0000313" key="4">
    <source>
        <dbReference type="EMBL" id="OAG27243.1"/>
    </source>
</evidence>
<feature type="active site" description="Nucleophile and sulfur donor" evidence="1">
    <location>
        <position position="170"/>
    </location>
</feature>
<keyword evidence="2" id="KW-0472">Membrane</keyword>
<dbReference type="CDD" id="cd01990">
    <property type="entry name" value="LarE-like"/>
    <property type="match status" value="1"/>
</dbReference>
<keyword evidence="2" id="KW-1133">Transmembrane helix</keyword>
<accession>A0A177E5K1</accession>
<dbReference type="Proteomes" id="UP000076964">
    <property type="component" value="Unassembled WGS sequence"/>
</dbReference>
<dbReference type="InterPro" id="IPR014729">
    <property type="entry name" value="Rossmann-like_a/b/a_fold"/>
</dbReference>
<dbReference type="InterPro" id="IPR001962">
    <property type="entry name" value="Asn_synthase"/>
</dbReference>
<organism evidence="4 5">
    <name type="scientific">Thermodesulfatator autotrophicus</name>
    <dbReference type="NCBI Taxonomy" id="1795632"/>
    <lineage>
        <taxon>Bacteria</taxon>
        <taxon>Pseudomonadati</taxon>
        <taxon>Thermodesulfobacteriota</taxon>
        <taxon>Thermodesulfobacteria</taxon>
        <taxon>Thermodesulfobacteriales</taxon>
        <taxon>Thermodesulfatatoraceae</taxon>
        <taxon>Thermodesulfatator</taxon>
    </lineage>
</organism>
<dbReference type="GO" id="GO:0006529">
    <property type="term" value="P:asparagine biosynthetic process"/>
    <property type="evidence" value="ECO:0007669"/>
    <property type="project" value="InterPro"/>
</dbReference>
<dbReference type="Pfam" id="PF00733">
    <property type="entry name" value="Asn_synthase"/>
    <property type="match status" value="1"/>
</dbReference>
<dbReference type="AlphaFoldDB" id="A0A177E5K1"/>
<dbReference type="EMBL" id="LSFI01000036">
    <property type="protein sequence ID" value="OAG27243.1"/>
    <property type="molecule type" value="Genomic_DNA"/>
</dbReference>
<keyword evidence="2" id="KW-0812">Transmembrane</keyword>
<reference evidence="4 5" key="1">
    <citation type="submission" date="2016-02" db="EMBL/GenBank/DDBJ databases">
        <title>Draft genome sequence of Thermodesulfatator sp. S606.</title>
        <authorList>
            <person name="Lai Q."/>
            <person name="Cao J."/>
            <person name="Dupont S."/>
            <person name="Shao Z."/>
            <person name="Jebbar M."/>
            <person name="Alain K."/>
        </authorList>
    </citation>
    <scope>NUCLEOTIDE SEQUENCE [LARGE SCALE GENOMIC DNA]</scope>
    <source>
        <strain evidence="4 5">S606</strain>
    </source>
</reference>
<feature type="transmembrane region" description="Helical" evidence="2">
    <location>
        <begin position="20"/>
        <end position="40"/>
    </location>
</feature>
<dbReference type="GO" id="GO:0016783">
    <property type="term" value="F:sulfurtransferase activity"/>
    <property type="evidence" value="ECO:0007669"/>
    <property type="project" value="InterPro"/>
</dbReference>
<evidence type="ECO:0000313" key="5">
    <source>
        <dbReference type="Proteomes" id="UP000076964"/>
    </source>
</evidence>
<dbReference type="SUPFAM" id="SSF52402">
    <property type="entry name" value="Adenine nucleotide alpha hydrolases-like"/>
    <property type="match status" value="1"/>
</dbReference>